<evidence type="ECO:0000256" key="1">
    <source>
        <dbReference type="ARBA" id="ARBA00004651"/>
    </source>
</evidence>
<dbReference type="InterPro" id="IPR005672">
    <property type="entry name" value="Phosphate_PstA"/>
</dbReference>
<name>A0A0B0EM65_9BACT</name>
<dbReference type="GO" id="GO:0005315">
    <property type="term" value="F:phosphate transmembrane transporter activity"/>
    <property type="evidence" value="ECO:0007669"/>
    <property type="project" value="InterPro"/>
</dbReference>
<dbReference type="PROSITE" id="PS50928">
    <property type="entry name" value="ABC_TM1"/>
    <property type="match status" value="1"/>
</dbReference>
<dbReference type="PATRIC" id="fig|237368.3.peg.1232"/>
<evidence type="ECO:0000256" key="6">
    <source>
        <dbReference type="ARBA" id="ARBA00022692"/>
    </source>
</evidence>
<comment type="caution">
    <text evidence="11">The sequence shown here is derived from an EMBL/GenBank/DDBJ whole genome shotgun (WGS) entry which is preliminary data.</text>
</comment>
<evidence type="ECO:0000256" key="2">
    <source>
        <dbReference type="ARBA" id="ARBA00007069"/>
    </source>
</evidence>
<evidence type="ECO:0000259" key="10">
    <source>
        <dbReference type="PROSITE" id="PS50928"/>
    </source>
</evidence>
<proteinExistence type="inferred from homology"/>
<keyword evidence="5 9" id="KW-1003">Cell membrane</keyword>
<evidence type="ECO:0000256" key="4">
    <source>
        <dbReference type="ARBA" id="ARBA00022448"/>
    </source>
</evidence>
<dbReference type="EMBL" id="JRYO01000072">
    <property type="protein sequence ID" value="KHE93101.1"/>
    <property type="molecule type" value="Genomic_DNA"/>
</dbReference>
<dbReference type="Proteomes" id="UP000030652">
    <property type="component" value="Unassembled WGS sequence"/>
</dbReference>
<dbReference type="PANTHER" id="PTHR43470">
    <property type="entry name" value="PHOSPHATE TRANSPORT SYSTEM PERMEASE PROTEIN PSTA-RELATED"/>
    <property type="match status" value="1"/>
</dbReference>
<keyword evidence="6 9" id="KW-0812">Transmembrane</keyword>
<sequence length="532" mass="59242">MKQIFKTGSPYIWLSGGTLTISLLMIFGLVALIMIKGLGIFWPHNITRLMLNDNSVVIGEVTKVEPIPNHKDSYRTKLKVGNRDVYGLDFRWVDNSTILTQDFPPTALTIERREWGNMYGFIKGVKHDNTIKPISLADMKPLLKESRAVYKRIRHIEKKEIGKINHKMEKNRLALKSLERGSQSDSTLRKIEFIKKKVAELERVYTEKVDTLTNLYASTKGKEVVIELADGRDETLPVFQIIRIYDPNQMGIYAKSSFYVLKFWEFVSAEPREANTEGGVFPAIFGTVIMVLIMSLVVTPLGVITAVFLREYTSDNIISRIVRISVNNLAGVPSIVFGVFGLGFFIYFIGGGIDKIFYSEALPTPTFGTGGILWASLTMALLTVPVVVVATEEGIASVPNSLKEASYGLGATKFETLWRVTLPQATPGILTGMILAMSRAAGEVAPLMITGVVKLAPSLPLDSYSPFIHLERKFMHLGFHIYDVGFQSPNVEAALPMVYTTTFILIFTVLALNLVAIIARNKLRKKYVSSAL</sequence>
<gene>
    <name evidence="11" type="ORF">SCABRO_01120</name>
</gene>
<evidence type="ECO:0000256" key="5">
    <source>
        <dbReference type="ARBA" id="ARBA00022475"/>
    </source>
</evidence>
<dbReference type="SUPFAM" id="SSF161098">
    <property type="entry name" value="MetI-like"/>
    <property type="match status" value="1"/>
</dbReference>
<dbReference type="Pfam" id="PF00528">
    <property type="entry name" value="BPD_transp_1"/>
    <property type="match status" value="1"/>
</dbReference>
<feature type="transmembrane region" description="Helical" evidence="9">
    <location>
        <begin position="497"/>
        <end position="519"/>
    </location>
</feature>
<feature type="domain" description="ABC transmembrane type-1" evidence="10">
    <location>
        <begin position="284"/>
        <end position="516"/>
    </location>
</feature>
<organism evidence="11 12">
    <name type="scientific">Candidatus Scalindua brodae</name>
    <dbReference type="NCBI Taxonomy" id="237368"/>
    <lineage>
        <taxon>Bacteria</taxon>
        <taxon>Pseudomonadati</taxon>
        <taxon>Planctomycetota</taxon>
        <taxon>Candidatus Brocadiia</taxon>
        <taxon>Candidatus Brocadiales</taxon>
        <taxon>Candidatus Scalinduaceae</taxon>
        <taxon>Candidatus Scalindua</taxon>
    </lineage>
</organism>
<dbReference type="NCBIfam" id="TIGR00974">
    <property type="entry name" value="3a0107s02c"/>
    <property type="match status" value="1"/>
</dbReference>
<comment type="subcellular location">
    <subcellularLocation>
        <location evidence="1 9">Cell membrane</location>
        <topology evidence="1 9">Multi-pass membrane protein</topology>
    </subcellularLocation>
</comment>
<comment type="caution">
    <text evidence="9">Lacks conserved residue(s) required for the propagation of feature annotation.</text>
</comment>
<comment type="similarity">
    <text evidence="2 9">Belongs to the binding-protein-dependent transport system permease family. CysTW subfamily.</text>
</comment>
<feature type="transmembrane region" description="Helical" evidence="9">
    <location>
        <begin position="329"/>
        <end position="350"/>
    </location>
</feature>
<feature type="transmembrane region" description="Helical" evidence="9">
    <location>
        <begin position="371"/>
        <end position="391"/>
    </location>
</feature>
<evidence type="ECO:0000256" key="9">
    <source>
        <dbReference type="RuleBase" id="RU363043"/>
    </source>
</evidence>
<feature type="transmembrane region" description="Helical" evidence="9">
    <location>
        <begin position="12"/>
        <end position="35"/>
    </location>
</feature>
<dbReference type="CDD" id="cd06261">
    <property type="entry name" value="TM_PBP2"/>
    <property type="match status" value="1"/>
</dbReference>
<evidence type="ECO:0000313" key="12">
    <source>
        <dbReference type="Proteomes" id="UP000030652"/>
    </source>
</evidence>
<evidence type="ECO:0000313" key="11">
    <source>
        <dbReference type="EMBL" id="KHE93101.1"/>
    </source>
</evidence>
<dbReference type="AlphaFoldDB" id="A0A0B0EM65"/>
<dbReference type="GO" id="GO:0005886">
    <property type="term" value="C:plasma membrane"/>
    <property type="evidence" value="ECO:0007669"/>
    <property type="project" value="UniProtKB-SubCell"/>
</dbReference>
<evidence type="ECO:0000256" key="7">
    <source>
        <dbReference type="ARBA" id="ARBA00022989"/>
    </source>
</evidence>
<dbReference type="GO" id="GO:0035435">
    <property type="term" value="P:phosphate ion transmembrane transport"/>
    <property type="evidence" value="ECO:0007669"/>
    <property type="project" value="InterPro"/>
</dbReference>
<accession>A0A0B0EM65</accession>
<evidence type="ECO:0000256" key="8">
    <source>
        <dbReference type="ARBA" id="ARBA00023136"/>
    </source>
</evidence>
<keyword evidence="8 9" id="KW-0472">Membrane</keyword>
<keyword evidence="7 9" id="KW-1133">Transmembrane helix</keyword>
<dbReference type="eggNOG" id="COG0581">
    <property type="taxonomic scope" value="Bacteria"/>
</dbReference>
<reference evidence="11 12" key="1">
    <citation type="submission" date="2014-10" db="EMBL/GenBank/DDBJ databases">
        <title>Draft genome of anammox bacterium scalindua brodae, obtained using differential coverage binning of sequence data from two enrichment reactors.</title>
        <authorList>
            <person name="Speth D.R."/>
            <person name="Russ L."/>
            <person name="Kartal B."/>
            <person name="Op den Camp H.J."/>
            <person name="Dutilh B.E."/>
            <person name="Jetten M.S."/>
        </authorList>
    </citation>
    <scope>NUCLEOTIDE SEQUENCE [LARGE SCALE GENOMIC DNA]</scope>
    <source>
        <strain evidence="11">RU1</strain>
    </source>
</reference>
<feature type="transmembrane region" description="Helical" evidence="9">
    <location>
        <begin position="280"/>
        <end position="309"/>
    </location>
</feature>
<keyword evidence="4" id="KW-0813">Transport</keyword>
<dbReference type="InterPro" id="IPR000515">
    <property type="entry name" value="MetI-like"/>
</dbReference>
<dbReference type="InterPro" id="IPR035906">
    <property type="entry name" value="MetI-like_sf"/>
</dbReference>
<dbReference type="Gene3D" id="1.10.3720.10">
    <property type="entry name" value="MetI-like"/>
    <property type="match status" value="1"/>
</dbReference>
<protein>
    <recommendedName>
        <fullName evidence="3 9">Phosphate transport system permease protein PstA</fullName>
    </recommendedName>
</protein>
<evidence type="ECO:0000256" key="3">
    <source>
        <dbReference type="ARBA" id="ARBA00016864"/>
    </source>
</evidence>
<dbReference type="PANTHER" id="PTHR43470:SF6">
    <property type="entry name" value="PHOSPHATE TRANSPORT SYSTEM PERMEASE PROTEIN PSTA"/>
    <property type="match status" value="1"/>
</dbReference>